<feature type="domain" description="Glycosyl hydrolase family 67 catalytic" evidence="10">
    <location>
        <begin position="150"/>
        <end position="462"/>
    </location>
</feature>
<dbReference type="RefSeq" id="WP_013739335.1">
    <property type="nucleotide sequence ID" value="NC_015436.1"/>
</dbReference>
<reference evidence="11 12" key="2">
    <citation type="journal article" date="2012" name="Stand. Genomic Sci.">
        <title>Complete genome sequence of the termite hindgut bacterium Spirochaeta coccoides type strain (SPN1(T)), reclassification in the genus Sphaerochaeta as Sphaerochaeta coccoides comb. nov. and emendations of the family Spirochaetaceae and the genus Sphaerochaeta.</title>
        <authorList>
            <person name="Abt B."/>
            <person name="Han C."/>
            <person name="Scheuner C."/>
            <person name="Lu M."/>
            <person name="Lapidus A."/>
            <person name="Nolan M."/>
            <person name="Lucas S."/>
            <person name="Hammon N."/>
            <person name="Deshpande S."/>
            <person name="Cheng J.F."/>
            <person name="Tapia R."/>
            <person name="Goodwin L.A."/>
            <person name="Pitluck S."/>
            <person name="Liolios K."/>
            <person name="Pagani I."/>
            <person name="Ivanova N."/>
            <person name="Mavromatis K."/>
            <person name="Mikhailova N."/>
            <person name="Huntemann M."/>
            <person name="Pati A."/>
            <person name="Chen A."/>
            <person name="Palaniappan K."/>
            <person name="Land M."/>
            <person name="Hauser L."/>
            <person name="Brambilla E.M."/>
            <person name="Rohde M."/>
            <person name="Spring S."/>
            <person name="Gronow S."/>
            <person name="Goker M."/>
            <person name="Woyke T."/>
            <person name="Bristow J."/>
            <person name="Eisen J.A."/>
            <person name="Markowitz V."/>
            <person name="Hugenholtz P."/>
            <person name="Kyrpides N.C."/>
            <person name="Klenk H.P."/>
            <person name="Detter J.C."/>
        </authorList>
    </citation>
    <scope>NUCLEOTIDE SEQUENCE [LARGE SCALE GENOMIC DNA]</scope>
    <source>
        <strain evidence="12">ATCC BAA-1237 / DSM 17374 / SPN1</strain>
    </source>
</reference>
<comment type="subunit">
    <text evidence="7">Homodimer.</text>
</comment>
<gene>
    <name evidence="11" type="ordered locus">Spico_0713</name>
</gene>
<dbReference type="SUPFAM" id="SSF55545">
    <property type="entry name" value="beta-N-acetylhexosaminidase-like domain"/>
    <property type="match status" value="1"/>
</dbReference>
<dbReference type="GO" id="GO:0033939">
    <property type="term" value="F:xylan alpha-1,2-glucuronosidase activity"/>
    <property type="evidence" value="ECO:0007669"/>
    <property type="project" value="UniProtKB-EC"/>
</dbReference>
<keyword evidence="12" id="KW-1185">Reference proteome</keyword>
<dbReference type="Gene3D" id="3.30.379.10">
    <property type="entry name" value="Chitobiase/beta-hexosaminidase domain 2-like"/>
    <property type="match status" value="1"/>
</dbReference>
<organism evidence="11 12">
    <name type="scientific">Parasphaerochaeta coccoides (strain ATCC BAA-1237 / DSM 17374 / SPN1)</name>
    <name type="common">Sphaerochaeta coccoides</name>
    <dbReference type="NCBI Taxonomy" id="760011"/>
    <lineage>
        <taxon>Bacteria</taxon>
        <taxon>Pseudomonadati</taxon>
        <taxon>Spirochaetota</taxon>
        <taxon>Spirochaetia</taxon>
        <taxon>Spirochaetales</taxon>
        <taxon>Sphaerochaetaceae</taxon>
        <taxon>Parasphaerochaeta</taxon>
    </lineage>
</organism>
<dbReference type="GO" id="GO:0005576">
    <property type="term" value="C:extracellular region"/>
    <property type="evidence" value="ECO:0007669"/>
    <property type="project" value="InterPro"/>
</dbReference>
<dbReference type="Gene3D" id="3.90.1330.10">
    <property type="entry name" value="Alpha-glucuronidase, C-terminal domain"/>
    <property type="match status" value="1"/>
</dbReference>
<dbReference type="Pfam" id="PF07477">
    <property type="entry name" value="Glyco_hydro_67C"/>
    <property type="match status" value="1"/>
</dbReference>
<dbReference type="InterPro" id="IPR005154">
    <property type="entry name" value="Glyco_hydro_67_aGlcAse_N"/>
</dbReference>
<proteinExistence type="inferred from homology"/>
<dbReference type="Gene3D" id="3.20.20.80">
    <property type="entry name" value="Glycosidases"/>
    <property type="match status" value="1"/>
</dbReference>
<evidence type="ECO:0000256" key="4">
    <source>
        <dbReference type="ARBA" id="ARBA00023277"/>
    </source>
</evidence>
<evidence type="ECO:0000256" key="1">
    <source>
        <dbReference type="ARBA" id="ARBA00008833"/>
    </source>
</evidence>
<dbReference type="InterPro" id="IPR029018">
    <property type="entry name" value="Hex-like_dom2"/>
</dbReference>
<keyword evidence="5 7" id="KW-0326">Glycosidase</keyword>
<dbReference type="GO" id="GO:0046559">
    <property type="term" value="F:alpha-glucuronidase activity"/>
    <property type="evidence" value="ECO:0007669"/>
    <property type="project" value="InterPro"/>
</dbReference>
<dbReference type="STRING" id="760011.Spico_0713"/>
<dbReference type="EMBL" id="CP002659">
    <property type="protein sequence ID" value="AEC01939.1"/>
    <property type="molecule type" value="Genomic_DNA"/>
</dbReference>
<evidence type="ECO:0000256" key="3">
    <source>
        <dbReference type="ARBA" id="ARBA00022801"/>
    </source>
</evidence>
<dbReference type="OrthoDB" id="339499at2"/>
<dbReference type="Proteomes" id="UP000007939">
    <property type="component" value="Chromosome"/>
</dbReference>
<dbReference type="Pfam" id="PF03648">
    <property type="entry name" value="Glyco_hydro_67N"/>
    <property type="match status" value="1"/>
</dbReference>
<evidence type="ECO:0000256" key="7">
    <source>
        <dbReference type="RuleBase" id="RU361198"/>
    </source>
</evidence>
<keyword evidence="3 7" id="KW-0378">Hydrolase</keyword>
<name>F4GLG9_PARC1</name>
<comment type="catalytic activity">
    <reaction evidence="7">
        <text>Hydrolysis of (1-&gt;2)-alpha-D-(4-O-methyl)glucuronosyl links in the main chain of hardwood xylans.</text>
        <dbReference type="EC" id="3.2.1.131"/>
    </reaction>
</comment>
<dbReference type="InterPro" id="IPR017853">
    <property type="entry name" value="GH"/>
</dbReference>
<evidence type="ECO:0000313" key="11">
    <source>
        <dbReference type="EMBL" id="AEC01939.1"/>
    </source>
</evidence>
<dbReference type="PANTHER" id="PTHR39207:SF1">
    <property type="entry name" value="ALPHA-GLUCURONIDASE A"/>
    <property type="match status" value="1"/>
</dbReference>
<evidence type="ECO:0000313" key="12">
    <source>
        <dbReference type="Proteomes" id="UP000007939"/>
    </source>
</evidence>
<reference evidence="12" key="1">
    <citation type="submission" date="2011-04" db="EMBL/GenBank/DDBJ databases">
        <title>The complete genome of Spirochaeta coccoides DSM 17374.</title>
        <authorList>
            <person name="Lucas S."/>
            <person name="Copeland A."/>
            <person name="Lapidus A."/>
            <person name="Bruce D."/>
            <person name="Goodwin L."/>
            <person name="Pitluck S."/>
            <person name="Peters L."/>
            <person name="Kyrpides N."/>
            <person name="Mavromatis K."/>
            <person name="Pagani I."/>
            <person name="Ivanova N."/>
            <person name="Ovchinnikova G."/>
            <person name="Lu M."/>
            <person name="Detter J.C."/>
            <person name="Tapia R."/>
            <person name="Han C."/>
            <person name="Land M."/>
            <person name="Hauser L."/>
            <person name="Markowitz V."/>
            <person name="Cheng J.-F."/>
            <person name="Hugenholtz P."/>
            <person name="Woyke T."/>
            <person name="Wu D."/>
            <person name="Spring S."/>
            <person name="Schroeder M."/>
            <person name="Brambilla E."/>
            <person name="Klenk H.-P."/>
            <person name="Eisen J.A."/>
        </authorList>
    </citation>
    <scope>NUCLEOTIDE SEQUENCE [LARGE SCALE GENOMIC DNA]</scope>
    <source>
        <strain evidence="12">ATCC BAA-1237 / DSM 17374 / SPN1</strain>
    </source>
</reference>
<keyword evidence="4 7" id="KW-0119">Carbohydrate metabolism</keyword>
<dbReference type="AlphaFoldDB" id="F4GLG9"/>
<dbReference type="eggNOG" id="COG3661">
    <property type="taxonomic scope" value="Bacteria"/>
</dbReference>
<evidence type="ECO:0000259" key="8">
    <source>
        <dbReference type="Pfam" id="PF03648"/>
    </source>
</evidence>
<feature type="domain" description="Glycosyl hydrolase family 67 C-terminal" evidence="9">
    <location>
        <begin position="463"/>
        <end position="683"/>
    </location>
</feature>
<evidence type="ECO:0000259" key="9">
    <source>
        <dbReference type="Pfam" id="PF07477"/>
    </source>
</evidence>
<evidence type="ECO:0000256" key="5">
    <source>
        <dbReference type="ARBA" id="ARBA00023295"/>
    </source>
</evidence>
<evidence type="ECO:0000256" key="2">
    <source>
        <dbReference type="ARBA" id="ARBA00022651"/>
    </source>
</evidence>
<keyword evidence="2 7" id="KW-0858">Xylan degradation</keyword>
<dbReference type="SUPFAM" id="SSF51445">
    <property type="entry name" value="(Trans)glycosidases"/>
    <property type="match status" value="1"/>
</dbReference>
<dbReference type="GO" id="GO:0045493">
    <property type="term" value="P:xylan catabolic process"/>
    <property type="evidence" value="ECO:0007669"/>
    <property type="project" value="UniProtKB-KW"/>
</dbReference>
<dbReference type="InterPro" id="IPR037054">
    <property type="entry name" value="A-glucoronidase_C_sf"/>
</dbReference>
<protein>
    <recommendedName>
        <fullName evidence="7">Xylan alpha-1,2-glucuronidase</fullName>
        <ecNumber evidence="7">3.2.1.131</ecNumber>
    </recommendedName>
</protein>
<dbReference type="HOGENOM" id="CLU_007125_1_0_12"/>
<evidence type="ECO:0000256" key="6">
    <source>
        <dbReference type="ARBA" id="ARBA00023326"/>
    </source>
</evidence>
<feature type="domain" description="Alpha glucuronidase N-terminal" evidence="8">
    <location>
        <begin position="13"/>
        <end position="137"/>
    </location>
</feature>
<comment type="similarity">
    <text evidence="1 7">Belongs to the glycosyl hydrolase 67 family.</text>
</comment>
<dbReference type="EC" id="3.2.1.131" evidence="7"/>
<dbReference type="Pfam" id="PF07488">
    <property type="entry name" value="Glyco_hydro_67M"/>
    <property type="match status" value="1"/>
</dbReference>
<evidence type="ECO:0000259" key="10">
    <source>
        <dbReference type="Pfam" id="PF07488"/>
    </source>
</evidence>
<dbReference type="InterPro" id="IPR011100">
    <property type="entry name" value="Glyco_hydro_67_cat"/>
</dbReference>
<keyword evidence="6 7" id="KW-0624">Polysaccharide degradation</keyword>
<dbReference type="KEGG" id="scc:Spico_0713"/>
<dbReference type="PANTHER" id="PTHR39207">
    <property type="entry name" value="ALPHA-GLUCURONIDASE A"/>
    <property type="match status" value="1"/>
</dbReference>
<sequence>MSNSKSSRHYDALWLDWRPAPEKMKVCCAQTVNRILSLEPVELSGTGRAMRNNAVTELTEGMGIIMGKELDTVSVRSLSGQQDAVVLSVFSDIPAEYLPQGDSQDMVAEGFRIYSCIGNNIVITSAHEEGILHGAFAFLRKLQCGDLAANLDMLDILEEPSFSYRMLDHWDNPDGKVERGYAGNSIWRWKELPSIVSPRYHDYGRLCASVGINACALNNVNADACFLTREWLEKVAVVSGILSEWGIRVFLSVNFAAPLRLGDLETADPLDSEVRAWWRGKVDEIYQLIPGFGGFLVKADSEGQAGPLGYGRSQEEGTNILADALAPHGGLLIWRAFVYGYQEKDRAAKAYDIFKSLDGLFRSNVALQVKNGPIDFQPREPVHPLLGSMDKTHTFLEVQVTQEYLGQGNHIVFLAPMWKEILEFDTLLKGKGSTIAELLSTKGGNSVSGMAGVANVGDDYSWCGSPLHPANWYAFGRLAWDCTASSSDIAREWTLCTWGHDPEIVEVIMRILLHSWEACIDYMTPLGLHHIMRYEHHYGPDPACDEGEREDWKPKYYHRADAVGLGFDRTRIGSGAVDQYAPPVADMFNDIVTCPQEYLLWFHHVPWSHTFPDGRTLMAELAFRYHRGVESAEEARQSWETLENKLPQEKYREVKEKLDIQVKDAHEWEDVCITYFSRFERIGKKA</sequence>
<dbReference type="InterPro" id="IPR011099">
    <property type="entry name" value="Glyco_hydro_67_C"/>
</dbReference>
<accession>F4GLG9</accession>